<dbReference type="EMBL" id="BONF01000059">
    <property type="protein sequence ID" value="GIF86125.1"/>
    <property type="molecule type" value="Genomic_DNA"/>
</dbReference>
<comment type="caution">
    <text evidence="1">The sequence shown here is derived from an EMBL/GenBank/DDBJ whole genome shotgun (WGS) entry which is preliminary data.</text>
</comment>
<sequence>MVTLRVMRTALVLDIDGVVRPASGASPFGGLVEVGFEPRPVLVSAALCTALAELAAAPGIVPVWLTSWLPEVRRSMRPPFPGRDWPQLELLPTADPGGWPKWTALNAWLDATPGLTRLAWADDDLAAADRIPSYRDRLSARGLDTLLLAPDPADGLTPPHLAHLTSWLHPPPTP</sequence>
<accession>A0A8J3NMM5</accession>
<organism evidence="1 2">
    <name type="scientific">Catellatospora bangladeshensis</name>
    <dbReference type="NCBI Taxonomy" id="310355"/>
    <lineage>
        <taxon>Bacteria</taxon>
        <taxon>Bacillati</taxon>
        <taxon>Actinomycetota</taxon>
        <taxon>Actinomycetes</taxon>
        <taxon>Micromonosporales</taxon>
        <taxon>Micromonosporaceae</taxon>
        <taxon>Catellatospora</taxon>
    </lineage>
</organism>
<gene>
    <name evidence="1" type="ORF">Cba03nite_74740</name>
</gene>
<reference evidence="1 2" key="1">
    <citation type="submission" date="2021-01" db="EMBL/GenBank/DDBJ databases">
        <title>Whole genome shotgun sequence of Catellatospora bangladeshensis NBRC 107357.</title>
        <authorList>
            <person name="Komaki H."/>
            <person name="Tamura T."/>
        </authorList>
    </citation>
    <scope>NUCLEOTIDE SEQUENCE [LARGE SCALE GENOMIC DNA]</scope>
    <source>
        <strain evidence="1 2">NBRC 107357</strain>
    </source>
</reference>
<dbReference type="Proteomes" id="UP000601223">
    <property type="component" value="Unassembled WGS sequence"/>
</dbReference>
<protein>
    <submittedName>
        <fullName evidence="1">Uncharacterized protein</fullName>
    </submittedName>
</protein>
<evidence type="ECO:0000313" key="1">
    <source>
        <dbReference type="EMBL" id="GIF86125.1"/>
    </source>
</evidence>
<keyword evidence="2" id="KW-1185">Reference proteome</keyword>
<name>A0A8J3NMM5_9ACTN</name>
<evidence type="ECO:0000313" key="2">
    <source>
        <dbReference type="Proteomes" id="UP000601223"/>
    </source>
</evidence>
<proteinExistence type="predicted"/>
<dbReference type="AlphaFoldDB" id="A0A8J3NMM5"/>